<keyword evidence="10" id="KW-0249">Electron transport</keyword>
<evidence type="ECO:0000256" key="13">
    <source>
        <dbReference type="ARBA" id="ARBA00023008"/>
    </source>
</evidence>
<comment type="function">
    <text evidence="15">Subunits I and II form the functional core of the enzyme complex. Electrons originating in cytochrome c are transferred via heme a and Cu(A) to the binuclear center formed by heme a3 and Cu(B).</text>
</comment>
<dbReference type="PROSITE" id="PS51007">
    <property type="entry name" value="CYTC"/>
    <property type="match status" value="1"/>
</dbReference>
<dbReference type="SUPFAM" id="SSF49503">
    <property type="entry name" value="Cupredoxins"/>
    <property type="match status" value="1"/>
</dbReference>
<evidence type="ECO:0000256" key="2">
    <source>
        <dbReference type="ARBA" id="ARBA00007866"/>
    </source>
</evidence>
<keyword evidence="14 19" id="KW-0472">Membrane</keyword>
<comment type="caution">
    <text evidence="22">The sequence shown here is derived from an EMBL/GenBank/DDBJ whole genome shotgun (WGS) entry which is preliminary data.</text>
</comment>
<dbReference type="GO" id="GO:0005507">
    <property type="term" value="F:copper ion binding"/>
    <property type="evidence" value="ECO:0007669"/>
    <property type="project" value="InterPro"/>
</dbReference>
<comment type="subcellular location">
    <subcellularLocation>
        <location evidence="1">Membrane</location>
        <topology evidence="1">Multi-pass membrane protein</topology>
    </subcellularLocation>
</comment>
<keyword evidence="9" id="KW-1278">Translocase</keyword>
<evidence type="ECO:0000256" key="15">
    <source>
        <dbReference type="ARBA" id="ARBA00024688"/>
    </source>
</evidence>
<organism evidence="22 23">
    <name type="scientific">Fimbriimonas ginsengisoli</name>
    <dbReference type="NCBI Taxonomy" id="1005039"/>
    <lineage>
        <taxon>Bacteria</taxon>
        <taxon>Bacillati</taxon>
        <taxon>Armatimonadota</taxon>
        <taxon>Fimbriimonadia</taxon>
        <taxon>Fimbriimonadales</taxon>
        <taxon>Fimbriimonadaceae</taxon>
        <taxon>Fimbriimonas</taxon>
    </lineage>
</organism>
<dbReference type="GO" id="GO:0020037">
    <property type="term" value="F:heme binding"/>
    <property type="evidence" value="ECO:0007669"/>
    <property type="project" value="InterPro"/>
</dbReference>
<evidence type="ECO:0000256" key="16">
    <source>
        <dbReference type="ARBA" id="ARBA00031399"/>
    </source>
</evidence>
<keyword evidence="5 18" id="KW-0349">Heme</keyword>
<dbReference type="SUPFAM" id="SSF81464">
    <property type="entry name" value="Cytochrome c oxidase subunit II-like, transmembrane region"/>
    <property type="match status" value="1"/>
</dbReference>
<evidence type="ECO:0000259" key="21">
    <source>
        <dbReference type="PROSITE" id="PS51007"/>
    </source>
</evidence>
<dbReference type="InterPro" id="IPR014222">
    <property type="entry name" value="Cyt_c_oxidase_su2"/>
</dbReference>
<dbReference type="GO" id="GO:0016491">
    <property type="term" value="F:oxidoreductase activity"/>
    <property type="evidence" value="ECO:0007669"/>
    <property type="project" value="InterPro"/>
</dbReference>
<dbReference type="EMBL" id="JACOSL010000039">
    <property type="protein sequence ID" value="MBI1756790.1"/>
    <property type="molecule type" value="Genomic_DNA"/>
</dbReference>
<name>A0A931LXT3_FIMGI</name>
<dbReference type="GO" id="GO:0016020">
    <property type="term" value="C:membrane"/>
    <property type="evidence" value="ECO:0007669"/>
    <property type="project" value="UniProtKB-SubCell"/>
</dbReference>
<dbReference type="InterPro" id="IPR036257">
    <property type="entry name" value="Cyt_c_oxidase_su2_TM_sf"/>
</dbReference>
<evidence type="ECO:0000259" key="20">
    <source>
        <dbReference type="PROSITE" id="PS50857"/>
    </source>
</evidence>
<dbReference type="EC" id="7.1.1.9" evidence="3"/>
<keyword evidence="13" id="KW-0186">Copper</keyword>
<dbReference type="PROSITE" id="PS50857">
    <property type="entry name" value="COX2_CUA"/>
    <property type="match status" value="1"/>
</dbReference>
<evidence type="ECO:0000256" key="14">
    <source>
        <dbReference type="ARBA" id="ARBA00023136"/>
    </source>
</evidence>
<dbReference type="InterPro" id="IPR036909">
    <property type="entry name" value="Cyt_c-like_dom_sf"/>
</dbReference>
<evidence type="ECO:0000256" key="4">
    <source>
        <dbReference type="ARBA" id="ARBA00022448"/>
    </source>
</evidence>
<dbReference type="Gene3D" id="1.10.287.90">
    <property type="match status" value="1"/>
</dbReference>
<evidence type="ECO:0000256" key="9">
    <source>
        <dbReference type="ARBA" id="ARBA00022967"/>
    </source>
</evidence>
<evidence type="ECO:0000256" key="3">
    <source>
        <dbReference type="ARBA" id="ARBA00012949"/>
    </source>
</evidence>
<dbReference type="NCBIfam" id="TIGR02866">
    <property type="entry name" value="CoxB"/>
    <property type="match status" value="1"/>
</dbReference>
<dbReference type="InterPro" id="IPR002429">
    <property type="entry name" value="CcO_II-like_C"/>
</dbReference>
<dbReference type="Gene3D" id="2.60.40.420">
    <property type="entry name" value="Cupredoxins - blue copper proteins"/>
    <property type="match status" value="1"/>
</dbReference>
<feature type="transmembrane region" description="Helical" evidence="19">
    <location>
        <begin position="29"/>
        <end position="56"/>
    </location>
</feature>
<sequence length="382" mass="42276">MLHLPNLLGQMNFPVAPEQASNFAGEHDLIFYTLVILTIVFTALVGLAMVALAVRFRQGSKVDRSNPKHEHLGLEIGWSLPPLLLGLAVFFLGARLFIKERIPPKDAMEVFVIGKQWMWHMQHANGIRENNTLHLPVGIPVKVTLISQDVLHAFYIPEFRVQYHVVPGRYGHVWFTPTKVGRYHLFCAMYCGTQHSEMGGTVIVQEPAEFARWVQNGGDELAPMTAPQMGEQVWNRYGCGNCHVQSDTERAPTLVGIAGTARKFTDGTSAVADMAYLRESILRPWDRLTVGYRDTMPAYQGQISEEDVVNLVAYMRTMSPEKGALVAAPQGGGRPEGAKPVKERVAAVGALASEKYMDNAPPRKRNLAVGAISAQDGQGYRK</sequence>
<comment type="similarity">
    <text evidence="2">Belongs to the cytochrome c oxidase subunit 2 family.</text>
</comment>
<evidence type="ECO:0000256" key="10">
    <source>
        <dbReference type="ARBA" id="ARBA00022982"/>
    </source>
</evidence>
<feature type="domain" description="Cytochrome oxidase subunit II copper A binding" evidence="20">
    <location>
        <begin position="105"/>
        <end position="216"/>
    </location>
</feature>
<evidence type="ECO:0000256" key="7">
    <source>
        <dbReference type="ARBA" id="ARBA00022692"/>
    </source>
</evidence>
<keyword evidence="12 18" id="KW-0408">Iron</keyword>
<accession>A0A931LXT3</accession>
<dbReference type="PANTHER" id="PTHR22888:SF9">
    <property type="entry name" value="CYTOCHROME C OXIDASE SUBUNIT 2"/>
    <property type="match status" value="1"/>
</dbReference>
<evidence type="ECO:0000256" key="18">
    <source>
        <dbReference type="PROSITE-ProRule" id="PRU00433"/>
    </source>
</evidence>
<keyword evidence="11 19" id="KW-1133">Transmembrane helix</keyword>
<evidence type="ECO:0000256" key="1">
    <source>
        <dbReference type="ARBA" id="ARBA00004141"/>
    </source>
</evidence>
<dbReference type="Pfam" id="PF00116">
    <property type="entry name" value="COX2"/>
    <property type="match status" value="1"/>
</dbReference>
<dbReference type="InterPro" id="IPR008972">
    <property type="entry name" value="Cupredoxin"/>
</dbReference>
<evidence type="ECO:0000256" key="5">
    <source>
        <dbReference type="ARBA" id="ARBA00022617"/>
    </source>
</evidence>
<keyword evidence="7 19" id="KW-0812">Transmembrane</keyword>
<evidence type="ECO:0000256" key="19">
    <source>
        <dbReference type="SAM" id="Phobius"/>
    </source>
</evidence>
<evidence type="ECO:0000256" key="12">
    <source>
        <dbReference type="ARBA" id="ARBA00023004"/>
    </source>
</evidence>
<dbReference type="InterPro" id="IPR045187">
    <property type="entry name" value="CcO_II"/>
</dbReference>
<dbReference type="InterPro" id="IPR001505">
    <property type="entry name" value="Copper_CuA"/>
</dbReference>
<dbReference type="PROSITE" id="PS00078">
    <property type="entry name" value="COX2"/>
    <property type="match status" value="1"/>
</dbReference>
<evidence type="ECO:0000313" key="22">
    <source>
        <dbReference type="EMBL" id="MBI1756790.1"/>
    </source>
</evidence>
<dbReference type="InterPro" id="IPR009056">
    <property type="entry name" value="Cyt_c-like_dom"/>
</dbReference>
<dbReference type="GO" id="GO:0042773">
    <property type="term" value="P:ATP synthesis coupled electron transport"/>
    <property type="evidence" value="ECO:0007669"/>
    <property type="project" value="TreeGrafter"/>
</dbReference>
<evidence type="ECO:0000313" key="23">
    <source>
        <dbReference type="Proteomes" id="UP000727962"/>
    </source>
</evidence>
<evidence type="ECO:0000256" key="6">
    <source>
        <dbReference type="ARBA" id="ARBA00022660"/>
    </source>
</evidence>
<dbReference type="SUPFAM" id="SSF46626">
    <property type="entry name" value="Cytochrome c"/>
    <property type="match status" value="1"/>
</dbReference>
<protein>
    <recommendedName>
        <fullName evidence="3">cytochrome-c oxidase</fullName>
        <ecNumber evidence="3">7.1.1.9</ecNumber>
    </recommendedName>
    <alternativeName>
        <fullName evidence="16">Cytochrome aa3 subunit 2</fullName>
    </alternativeName>
</protein>
<dbReference type="AlphaFoldDB" id="A0A931LXT3"/>
<dbReference type="Proteomes" id="UP000727962">
    <property type="component" value="Unassembled WGS sequence"/>
</dbReference>
<evidence type="ECO:0000256" key="11">
    <source>
        <dbReference type="ARBA" id="ARBA00022989"/>
    </source>
</evidence>
<keyword evidence="8 18" id="KW-0479">Metal-binding</keyword>
<proteinExistence type="inferred from homology"/>
<keyword evidence="4" id="KW-0813">Transport</keyword>
<dbReference type="Pfam" id="PF00034">
    <property type="entry name" value="Cytochrom_C"/>
    <property type="match status" value="1"/>
</dbReference>
<comment type="catalytic activity">
    <reaction evidence="17">
        <text>4 Fe(II)-[cytochrome c] + O2 + 8 H(+)(in) = 4 Fe(III)-[cytochrome c] + 2 H2O + 4 H(+)(out)</text>
        <dbReference type="Rhea" id="RHEA:11436"/>
        <dbReference type="Rhea" id="RHEA-COMP:10350"/>
        <dbReference type="Rhea" id="RHEA-COMP:14399"/>
        <dbReference type="ChEBI" id="CHEBI:15377"/>
        <dbReference type="ChEBI" id="CHEBI:15378"/>
        <dbReference type="ChEBI" id="CHEBI:15379"/>
        <dbReference type="ChEBI" id="CHEBI:29033"/>
        <dbReference type="ChEBI" id="CHEBI:29034"/>
        <dbReference type="EC" id="7.1.1.9"/>
    </reaction>
</comment>
<dbReference type="PANTHER" id="PTHR22888">
    <property type="entry name" value="CYTOCHROME C OXIDASE, SUBUNIT II"/>
    <property type="match status" value="1"/>
</dbReference>
<reference evidence="22" key="1">
    <citation type="submission" date="2020-07" db="EMBL/GenBank/DDBJ databases">
        <title>Huge and variable diversity of episymbiotic CPR bacteria and DPANN archaea in groundwater ecosystems.</title>
        <authorList>
            <person name="He C.Y."/>
            <person name="Keren R."/>
            <person name="Whittaker M."/>
            <person name="Farag I.F."/>
            <person name="Doudna J."/>
            <person name="Cate J.H.D."/>
            <person name="Banfield J.F."/>
        </authorList>
    </citation>
    <scope>NUCLEOTIDE SEQUENCE</scope>
    <source>
        <strain evidence="22">NC_groundwater_17_Pr7_B-0.1um_64_12</strain>
    </source>
</reference>
<evidence type="ECO:0000256" key="8">
    <source>
        <dbReference type="ARBA" id="ARBA00022723"/>
    </source>
</evidence>
<gene>
    <name evidence="22" type="primary">coxB</name>
    <name evidence="22" type="ORF">HYR64_06755</name>
</gene>
<keyword evidence="6" id="KW-0679">Respiratory chain</keyword>
<dbReference type="CDD" id="cd13915">
    <property type="entry name" value="CuRO_HCO_II_like_2"/>
    <property type="match status" value="1"/>
</dbReference>
<feature type="transmembrane region" description="Helical" evidence="19">
    <location>
        <begin position="76"/>
        <end position="98"/>
    </location>
</feature>
<evidence type="ECO:0000256" key="17">
    <source>
        <dbReference type="ARBA" id="ARBA00047816"/>
    </source>
</evidence>
<feature type="domain" description="Cytochrome c" evidence="21">
    <location>
        <begin position="225"/>
        <end position="319"/>
    </location>
</feature>
<dbReference type="GO" id="GO:0004129">
    <property type="term" value="F:cytochrome-c oxidase activity"/>
    <property type="evidence" value="ECO:0007669"/>
    <property type="project" value="UniProtKB-EC"/>
</dbReference>